<dbReference type="InterPro" id="IPR000048">
    <property type="entry name" value="IQ_motif_EF-hand-BS"/>
</dbReference>
<dbReference type="Gene3D" id="1.20.890.10">
    <property type="entry name" value="cAMP-dependent protein kinase regulatory subunit, dimerization-anchoring domain"/>
    <property type="match status" value="1"/>
</dbReference>
<feature type="compositionally biased region" description="Basic and acidic residues" evidence="1">
    <location>
        <begin position="438"/>
        <end position="451"/>
    </location>
</feature>
<keyword evidence="4" id="KW-1185">Reference proteome</keyword>
<feature type="compositionally biased region" description="Acidic residues" evidence="1">
    <location>
        <begin position="202"/>
        <end position="217"/>
    </location>
</feature>
<feature type="domain" description="RIIa" evidence="2">
    <location>
        <begin position="43"/>
        <end position="80"/>
    </location>
</feature>
<feature type="compositionally biased region" description="Acidic residues" evidence="1">
    <location>
        <begin position="605"/>
        <end position="615"/>
    </location>
</feature>
<dbReference type="Pfam" id="PF00612">
    <property type="entry name" value="IQ"/>
    <property type="match status" value="1"/>
</dbReference>
<comment type="caution">
    <text evidence="3">The sequence shown here is derived from an EMBL/GenBank/DDBJ whole genome shotgun (WGS) entry which is preliminary data.</text>
</comment>
<feature type="compositionally biased region" description="Acidic residues" evidence="1">
    <location>
        <begin position="244"/>
        <end position="253"/>
    </location>
</feature>
<dbReference type="PROSITE" id="PS50096">
    <property type="entry name" value="IQ"/>
    <property type="match status" value="1"/>
</dbReference>
<evidence type="ECO:0000313" key="4">
    <source>
        <dbReference type="Proteomes" id="UP001591681"/>
    </source>
</evidence>
<feature type="compositionally biased region" description="Basic and acidic residues" evidence="1">
    <location>
        <begin position="388"/>
        <end position="401"/>
    </location>
</feature>
<feature type="compositionally biased region" description="Basic and acidic residues" evidence="1">
    <location>
        <begin position="234"/>
        <end position="243"/>
    </location>
</feature>
<protein>
    <recommendedName>
        <fullName evidence="2">RIIa domain-containing protein</fullName>
    </recommendedName>
</protein>
<dbReference type="SUPFAM" id="SSF47391">
    <property type="entry name" value="Dimerization-anchoring domain of cAMP-dependent PK regulatory subunit"/>
    <property type="match status" value="1"/>
</dbReference>
<feature type="compositionally biased region" description="Basic and acidic residues" evidence="1">
    <location>
        <begin position="785"/>
        <end position="801"/>
    </location>
</feature>
<feature type="compositionally biased region" description="Polar residues" evidence="1">
    <location>
        <begin position="923"/>
        <end position="936"/>
    </location>
</feature>
<feature type="region of interest" description="Disordered" evidence="1">
    <location>
        <begin position="331"/>
        <end position="846"/>
    </location>
</feature>
<organism evidence="3 4">
    <name type="scientific">Coilia grayii</name>
    <name type="common">Gray's grenadier anchovy</name>
    <dbReference type="NCBI Taxonomy" id="363190"/>
    <lineage>
        <taxon>Eukaryota</taxon>
        <taxon>Metazoa</taxon>
        <taxon>Chordata</taxon>
        <taxon>Craniata</taxon>
        <taxon>Vertebrata</taxon>
        <taxon>Euteleostomi</taxon>
        <taxon>Actinopterygii</taxon>
        <taxon>Neopterygii</taxon>
        <taxon>Teleostei</taxon>
        <taxon>Clupei</taxon>
        <taxon>Clupeiformes</taxon>
        <taxon>Clupeoidei</taxon>
        <taxon>Engraulidae</taxon>
        <taxon>Coilinae</taxon>
        <taxon>Coilia</taxon>
    </lineage>
</organism>
<dbReference type="PANTHER" id="PTHR10699:SF16">
    <property type="entry name" value="SPERM SURFACE PROTEIN SP17"/>
    <property type="match status" value="1"/>
</dbReference>
<proteinExistence type="predicted"/>
<feature type="compositionally biased region" description="Basic and acidic residues" evidence="1">
    <location>
        <begin position="733"/>
        <end position="742"/>
    </location>
</feature>
<dbReference type="SMART" id="SM00394">
    <property type="entry name" value="RIIa"/>
    <property type="match status" value="1"/>
</dbReference>
<evidence type="ECO:0000313" key="3">
    <source>
        <dbReference type="EMBL" id="KAL2085400.1"/>
    </source>
</evidence>
<dbReference type="SMART" id="SM00015">
    <property type="entry name" value="IQ"/>
    <property type="match status" value="1"/>
</dbReference>
<name>A0ABD1JE05_9TELE</name>
<dbReference type="InterPro" id="IPR003117">
    <property type="entry name" value="cAMP_dep_PK_reg_su_I/II_a/b"/>
</dbReference>
<feature type="compositionally biased region" description="Basic and acidic residues" evidence="1">
    <location>
        <begin position="480"/>
        <end position="551"/>
    </location>
</feature>
<feature type="compositionally biased region" description="Basic and acidic residues" evidence="1">
    <location>
        <begin position="815"/>
        <end position="846"/>
    </location>
</feature>
<feature type="compositionally biased region" description="Polar residues" evidence="1">
    <location>
        <begin position="622"/>
        <end position="638"/>
    </location>
</feature>
<feature type="compositionally biased region" description="Polar residues" evidence="1">
    <location>
        <begin position="803"/>
        <end position="814"/>
    </location>
</feature>
<feature type="compositionally biased region" description="Basic and acidic residues" evidence="1">
    <location>
        <begin position="254"/>
        <end position="289"/>
    </location>
</feature>
<feature type="compositionally biased region" description="Basic and acidic residues" evidence="1">
    <location>
        <begin position="560"/>
        <end position="604"/>
    </location>
</feature>
<feature type="compositionally biased region" description="Polar residues" evidence="1">
    <location>
        <begin position="100"/>
        <end position="115"/>
    </location>
</feature>
<dbReference type="CDD" id="cd23767">
    <property type="entry name" value="IQCD"/>
    <property type="match status" value="1"/>
</dbReference>
<feature type="compositionally biased region" description="Basic and acidic residues" evidence="1">
    <location>
        <begin position="665"/>
        <end position="699"/>
    </location>
</feature>
<feature type="compositionally biased region" description="Basic and acidic residues" evidence="1">
    <location>
        <begin position="301"/>
        <end position="314"/>
    </location>
</feature>
<dbReference type="AlphaFoldDB" id="A0ABD1JE05"/>
<sequence>MSYLLYKPYTSCLLSLSLCPAFGWEVAAEMSVPFSYTHVRVPRGFGAILEDLAREVLRDQPDDIPTYAAKHFRALLKARDESGEDPVEWAARLESRFNNKCSVKSPGNQRSTGVRTQAEVKSTPPDRVEDKEPEDTQPAESFTLSPLAPDQEEALDSAAQMGPEAADEAEPPAEGQCGGFADVDICAQELKGGGGGSTVGGEAEEREEDGEGDEDVEEVKKGDGEVEEAGVGDGKVEEGRGDEEAGEEEEEVEEKAREEDEEVEGARKGDEEVDEARGGDEADVEDKAGQGDWADVEDGEYSAHTDADISRSELEPSSVASIGGLANVDVCAAELEGQPDDQDPMSEGSVKERSSLEASGSQLEVKKLSASQGQMETPEGLTDLRAISPEHSHTPLEKHPAVDGPEDDGSEVIAEQQTCLEGQLEEPQEASAISEVTQEQKSEQEEHKETEADAANSGGASDGGHSPGVTDGEPGLGDGDGERSHGYGDGERSHGDGDGEGRNEDGDGEHSHGDGDGGRSHGDGDGEHSHGDGDGGRSHGDGDGERSHGDGYEEGVYSELDSHVEKTDTDKHDSHEELSGRRSAEKSAGHTSGRHTEEGKRAEKEDEEDDDDEVTETDKDVQASTLQDVSEIESTQRGVSDDECDVTQAAGQLDEHTLISQQREFSADGEGKESEKEGPEKLEQESTEKPEEERPKEESPGVSHSLQQDASEEVGGRREQEASSEEVGGGESAGKKEGEVKGDQGVQEGGGEETDLTVEGSLERSLSDPAGGGSLRQSVSGGPLDDSHSMTHTAAEEHCSHAGDSTQTPDPQLDQSKEHNQDQSEHTHEGGAREEKSCGDKGDPKRTIISLSADTLACLPDRCRIMDCHIEECNQPGDEEDIMDIPLDDPEANRAAAKIQAGFRGHMTRKKMPRKDDKPGEEVSSSGEALNGNQGNTGASEEAETEGTSAPEQ</sequence>
<reference evidence="3 4" key="1">
    <citation type="submission" date="2024-09" db="EMBL/GenBank/DDBJ databases">
        <title>A chromosome-level genome assembly of Gray's grenadier anchovy, Coilia grayii.</title>
        <authorList>
            <person name="Fu Z."/>
        </authorList>
    </citation>
    <scope>NUCLEOTIDE SEQUENCE [LARGE SCALE GENOMIC DNA]</scope>
    <source>
        <strain evidence="3">G4</strain>
        <tissue evidence="3">Muscle</tissue>
    </source>
</reference>
<feature type="region of interest" description="Disordered" evidence="1">
    <location>
        <begin position="100"/>
        <end position="316"/>
    </location>
</feature>
<dbReference type="Proteomes" id="UP001591681">
    <property type="component" value="Unassembled WGS sequence"/>
</dbReference>
<accession>A0ABD1JE05</accession>
<evidence type="ECO:0000256" key="1">
    <source>
        <dbReference type="SAM" id="MobiDB-lite"/>
    </source>
</evidence>
<feature type="region of interest" description="Disordered" evidence="1">
    <location>
        <begin position="899"/>
        <end position="953"/>
    </location>
</feature>
<dbReference type="InterPro" id="IPR047579">
    <property type="entry name" value="DD_CABYR_SP17"/>
</dbReference>
<dbReference type="CDD" id="cd12100">
    <property type="entry name" value="DD_CABYR_SP17"/>
    <property type="match status" value="1"/>
</dbReference>
<evidence type="ECO:0000259" key="2">
    <source>
        <dbReference type="SMART" id="SM00394"/>
    </source>
</evidence>
<dbReference type="EMBL" id="JBHFQA010000016">
    <property type="protein sequence ID" value="KAL2085400.1"/>
    <property type="molecule type" value="Genomic_DNA"/>
</dbReference>
<gene>
    <name evidence="3" type="ORF">ACEWY4_018720</name>
</gene>
<dbReference type="PANTHER" id="PTHR10699">
    <property type="entry name" value="NEUROMODULIN"/>
    <property type="match status" value="1"/>
</dbReference>
<dbReference type="Pfam" id="PF02197">
    <property type="entry name" value="RIIa"/>
    <property type="match status" value="1"/>
</dbReference>